<proteinExistence type="predicted"/>
<accession>A0A4V2H900</accession>
<evidence type="ECO:0000256" key="1">
    <source>
        <dbReference type="SAM" id="SignalP"/>
    </source>
</evidence>
<sequence>MGLHKNCSTTKFVLVAMIFLVIVAAAAKRDSLTRCSKTCGDKVCQTVMVKCSAITEEQCPKPNIIKNRGSGEACGCCPNCIKEKPKEEGECCSVDTGYGVPNPVEDCNVGLKCDCKKKVCVKCEEC</sequence>
<reference evidence="2" key="2">
    <citation type="submission" date="2019-05" db="EMBL/GenBank/DDBJ databases">
        <title>Unravelling the molecular evolution of spider venoms.</title>
        <authorList>
            <person name="Pineda S."/>
        </authorList>
    </citation>
    <scope>NUCLEOTIDE SEQUENCE</scope>
</reference>
<dbReference type="AlphaFoldDB" id="A0A4V2H900"/>
<organism evidence="2">
    <name type="scientific">Liphistius thaleban</name>
    <dbReference type="NCBI Taxonomy" id="1905330"/>
    <lineage>
        <taxon>Eukaryota</taxon>
        <taxon>Metazoa</taxon>
        <taxon>Ecdysozoa</taxon>
        <taxon>Arthropoda</taxon>
        <taxon>Chelicerata</taxon>
        <taxon>Arachnida</taxon>
        <taxon>Araneae</taxon>
        <taxon>Mesothelae</taxon>
        <taxon>Liphistiidae</taxon>
        <taxon>Liphistius</taxon>
    </lineage>
</organism>
<keyword evidence="1" id="KW-0732">Signal</keyword>
<protein>
    <submittedName>
        <fullName evidence="2">U4-Liphistoxin-Lth1a_1</fullName>
    </submittedName>
</protein>
<feature type="chain" id="PRO_5036125223" evidence="1">
    <location>
        <begin position="28"/>
        <end position="126"/>
    </location>
</feature>
<reference evidence="2" key="1">
    <citation type="submission" date="2017-05" db="EMBL/GenBank/DDBJ databases">
        <authorList>
            <person name="QRISCLOUD D."/>
        </authorList>
    </citation>
    <scope>NUCLEOTIDE SEQUENCE</scope>
</reference>
<evidence type="ECO:0000313" key="2">
    <source>
        <dbReference type="EMBL" id="SNX33920.1"/>
    </source>
</evidence>
<dbReference type="EMBL" id="HAHN01000138">
    <property type="protein sequence ID" value="SNX33920.1"/>
    <property type="molecule type" value="Transcribed_RNA"/>
</dbReference>
<name>A0A4V2H900_9ARAC</name>
<feature type="signal peptide" evidence="1">
    <location>
        <begin position="1"/>
        <end position="27"/>
    </location>
</feature>
<dbReference type="EMBL" id="HAHN01000014">
    <property type="protein sequence ID" value="SNX32779.1"/>
    <property type="molecule type" value="Transcribed_RNA"/>
</dbReference>